<dbReference type="InterPro" id="IPR006311">
    <property type="entry name" value="TAT_signal"/>
</dbReference>
<gene>
    <name evidence="2" type="ORF">GCM10011349_35260</name>
</gene>
<dbReference type="PANTHER" id="PTHR38477">
    <property type="entry name" value="HYPOTHETICAL EXPORTED PROTEIN"/>
    <property type="match status" value="1"/>
</dbReference>
<reference evidence="3" key="1">
    <citation type="journal article" date="2019" name="Int. J. Syst. Evol. Microbiol.">
        <title>The Global Catalogue of Microorganisms (GCM) 10K type strain sequencing project: providing services to taxonomists for standard genome sequencing and annotation.</title>
        <authorList>
            <consortium name="The Broad Institute Genomics Platform"/>
            <consortium name="The Broad Institute Genome Sequencing Center for Infectious Disease"/>
            <person name="Wu L."/>
            <person name="Ma J."/>
        </authorList>
    </citation>
    <scope>NUCLEOTIDE SEQUENCE [LARGE SCALE GENOMIC DNA]</scope>
    <source>
        <strain evidence="3">CGMCC 1.6784</strain>
    </source>
</reference>
<accession>A0ABQ2JWT0</accession>
<dbReference type="InterPro" id="IPR032676">
    <property type="entry name" value="YkuD_2"/>
</dbReference>
<feature type="signal peptide" evidence="1">
    <location>
        <begin position="1"/>
        <end position="29"/>
    </location>
</feature>
<proteinExistence type="predicted"/>
<dbReference type="Proteomes" id="UP000605099">
    <property type="component" value="Unassembled WGS sequence"/>
</dbReference>
<comment type="caution">
    <text evidence="2">The sequence shown here is derived from an EMBL/GenBank/DDBJ whole genome shotgun (WGS) entry which is preliminary data.</text>
</comment>
<dbReference type="PANTHER" id="PTHR38477:SF1">
    <property type="entry name" value="MUREIN L,D-TRANSPEPTIDASE CATALYTIC DOMAIN FAMILY PROTEIN"/>
    <property type="match status" value="1"/>
</dbReference>
<evidence type="ECO:0000256" key="1">
    <source>
        <dbReference type="SAM" id="SignalP"/>
    </source>
</evidence>
<evidence type="ECO:0000313" key="3">
    <source>
        <dbReference type="Proteomes" id="UP000605099"/>
    </source>
</evidence>
<dbReference type="EMBL" id="BMLK01000019">
    <property type="protein sequence ID" value="GGN57081.1"/>
    <property type="molecule type" value="Genomic_DNA"/>
</dbReference>
<keyword evidence="1" id="KW-0732">Signal</keyword>
<evidence type="ECO:0008006" key="4">
    <source>
        <dbReference type="Google" id="ProtNLM"/>
    </source>
</evidence>
<dbReference type="Pfam" id="PF13645">
    <property type="entry name" value="YkuD_2"/>
    <property type="match status" value="1"/>
</dbReference>
<keyword evidence="3" id="KW-1185">Reference proteome</keyword>
<organism evidence="2 3">
    <name type="scientific">Novosphingobium indicum</name>
    <dbReference type="NCBI Taxonomy" id="462949"/>
    <lineage>
        <taxon>Bacteria</taxon>
        <taxon>Pseudomonadati</taxon>
        <taxon>Pseudomonadota</taxon>
        <taxon>Alphaproteobacteria</taxon>
        <taxon>Sphingomonadales</taxon>
        <taxon>Sphingomonadaceae</taxon>
        <taxon>Novosphingobium</taxon>
    </lineage>
</organism>
<protein>
    <recommendedName>
        <fullName evidence="4">Twin-arginine translocation pathway signal</fullName>
    </recommendedName>
</protein>
<dbReference type="PROSITE" id="PS51318">
    <property type="entry name" value="TAT"/>
    <property type="match status" value="1"/>
</dbReference>
<sequence length="215" mass="23351">MDRAFARRTVLKGGLAAGLGLTLPVRALAQDAVATGASASPLTPYERRVLDVAAAQVQRVGDKVWRSDLVGIADFAQPSWKPRLHFANLEAGTVRSFLLAHGKGSDPQHSGWLQSFSKVPGSEATSRGAYLTCEWYKGKYGTSIRLVGLDSDNSTALERAIVMHPAWYVDQAMIEKWGKLGRSEGCFAMSNESFNEALWHLSGGRLLFADRIGEA</sequence>
<evidence type="ECO:0000313" key="2">
    <source>
        <dbReference type="EMBL" id="GGN57081.1"/>
    </source>
</evidence>
<feature type="chain" id="PRO_5045238314" description="Twin-arginine translocation pathway signal" evidence="1">
    <location>
        <begin position="30"/>
        <end position="215"/>
    </location>
</feature>
<name>A0ABQ2JWT0_9SPHN</name>